<evidence type="ECO:0000313" key="2">
    <source>
        <dbReference type="EMBL" id="MDS1269300.1"/>
    </source>
</evidence>
<protein>
    <recommendedName>
        <fullName evidence="4">BON domain-containing protein</fullName>
    </recommendedName>
</protein>
<gene>
    <name evidence="2" type="ORF">RIF23_03200</name>
</gene>
<name>A0ABU2H3A9_9ACTN</name>
<dbReference type="RefSeq" id="WP_310910788.1">
    <property type="nucleotide sequence ID" value="NZ_JAVLVT010000001.1"/>
</dbReference>
<comment type="caution">
    <text evidence="2">The sequence shown here is derived from an EMBL/GenBank/DDBJ whole genome shotgun (WGS) entry which is preliminary data.</text>
</comment>
<keyword evidence="3" id="KW-1185">Reference proteome</keyword>
<organism evidence="2 3">
    <name type="scientific">Lipingzhangella rawalii</name>
    <dbReference type="NCBI Taxonomy" id="2055835"/>
    <lineage>
        <taxon>Bacteria</taxon>
        <taxon>Bacillati</taxon>
        <taxon>Actinomycetota</taxon>
        <taxon>Actinomycetes</taxon>
        <taxon>Streptosporangiales</taxon>
        <taxon>Nocardiopsidaceae</taxon>
        <taxon>Lipingzhangella</taxon>
    </lineage>
</organism>
<proteinExistence type="predicted"/>
<evidence type="ECO:0008006" key="4">
    <source>
        <dbReference type="Google" id="ProtNLM"/>
    </source>
</evidence>
<dbReference type="Proteomes" id="UP001250214">
    <property type="component" value="Unassembled WGS sequence"/>
</dbReference>
<dbReference type="EMBL" id="JAVLVT010000001">
    <property type="protein sequence ID" value="MDS1269300.1"/>
    <property type="molecule type" value="Genomic_DNA"/>
</dbReference>
<evidence type="ECO:0000313" key="3">
    <source>
        <dbReference type="Proteomes" id="UP001250214"/>
    </source>
</evidence>
<evidence type="ECO:0000256" key="1">
    <source>
        <dbReference type="SAM" id="MobiDB-lite"/>
    </source>
</evidence>
<accession>A0ABU2H3A9</accession>
<sequence>MRATEPSLASTTSQERRATPRATHQLTLHLTAPLEPRHRRQLTAIQPVFSVRVSETDATTLHITGTVAMLPMVHAVLASTDRAVCALDLVVLWTAPARAPTHPGRMCERDARGQNGW</sequence>
<reference evidence="3" key="1">
    <citation type="submission" date="2023-07" db="EMBL/GenBank/DDBJ databases">
        <title>Novel species in the genus Lipingzhangella isolated from Sambhar Salt Lake.</title>
        <authorList>
            <person name="Jiya N."/>
            <person name="Kajale S."/>
            <person name="Sharma A."/>
        </authorList>
    </citation>
    <scope>NUCLEOTIDE SEQUENCE [LARGE SCALE GENOMIC DNA]</scope>
    <source>
        <strain evidence="3">LS1_29</strain>
    </source>
</reference>
<feature type="region of interest" description="Disordered" evidence="1">
    <location>
        <begin position="1"/>
        <end position="25"/>
    </location>
</feature>